<dbReference type="InterPro" id="IPR005761">
    <property type="entry name" value="UDP-N-AcMur-Glu-dNH2Pim_ligase"/>
</dbReference>
<keyword evidence="8" id="KW-1185">Reference proteome</keyword>
<feature type="modified residue" description="N6-carboxylysine" evidence="3">
    <location>
        <position position="228"/>
    </location>
</feature>
<gene>
    <name evidence="3" type="primary">murE</name>
    <name evidence="7" type="ORF">FC64_GL000992</name>
</gene>
<dbReference type="GO" id="GO:0051301">
    <property type="term" value="P:cell division"/>
    <property type="evidence" value="ECO:0007669"/>
    <property type="project" value="UniProtKB-KW"/>
</dbReference>
<dbReference type="EC" id="6.3.2.-" evidence="3"/>
<dbReference type="AlphaFoldDB" id="A0A0R1ZAA5"/>
<dbReference type="Gene3D" id="3.40.1190.10">
    <property type="entry name" value="Mur-like, catalytic domain"/>
    <property type="match status" value="1"/>
</dbReference>
<proteinExistence type="inferred from homology"/>
<evidence type="ECO:0000313" key="8">
    <source>
        <dbReference type="Proteomes" id="UP000051291"/>
    </source>
</evidence>
<dbReference type="InterPro" id="IPR013221">
    <property type="entry name" value="Mur_ligase_cen"/>
</dbReference>
<dbReference type="PANTHER" id="PTHR23135:SF4">
    <property type="entry name" value="UDP-N-ACETYLMURAMOYL-L-ALANYL-D-GLUTAMATE--2,6-DIAMINOPIMELATE LIGASE MURE HOMOLOG, CHLOROPLASTIC"/>
    <property type="match status" value="1"/>
</dbReference>
<dbReference type="NCBIfam" id="NF001130">
    <property type="entry name" value="PRK00139.2-4"/>
    <property type="match status" value="1"/>
</dbReference>
<dbReference type="STRING" id="1423820.FC64_GL000992"/>
<protein>
    <recommendedName>
        <fullName evidence="3">UDP-N-acetylmuramyl-tripeptide synthetase</fullName>
        <ecNumber evidence="3">6.3.2.-</ecNumber>
    </recommendedName>
    <alternativeName>
        <fullName evidence="3">UDP-MurNAc-tripeptide synthetase</fullName>
    </alternativeName>
</protein>
<comment type="subcellular location">
    <subcellularLocation>
        <location evidence="3 4">Cytoplasm</location>
    </subcellularLocation>
</comment>
<keyword evidence="3 4" id="KW-0133">Cell shape</keyword>
<dbReference type="SUPFAM" id="SSF53623">
    <property type="entry name" value="MurD-like peptide ligases, catalytic domain"/>
    <property type="match status" value="1"/>
</dbReference>
<dbReference type="PANTHER" id="PTHR23135">
    <property type="entry name" value="MUR LIGASE FAMILY MEMBER"/>
    <property type="match status" value="1"/>
</dbReference>
<evidence type="ECO:0000256" key="4">
    <source>
        <dbReference type="RuleBase" id="RU004135"/>
    </source>
</evidence>
<dbReference type="GO" id="GO:0000287">
    <property type="term" value="F:magnesium ion binding"/>
    <property type="evidence" value="ECO:0007669"/>
    <property type="project" value="UniProtKB-UniRule"/>
</dbReference>
<dbReference type="GO" id="GO:0005524">
    <property type="term" value="F:ATP binding"/>
    <property type="evidence" value="ECO:0007669"/>
    <property type="project" value="UniProtKB-UniRule"/>
</dbReference>
<keyword evidence="3" id="KW-0963">Cytoplasm</keyword>
<dbReference type="GO" id="GO:0016881">
    <property type="term" value="F:acid-amino acid ligase activity"/>
    <property type="evidence" value="ECO:0007669"/>
    <property type="project" value="UniProtKB-UniRule"/>
</dbReference>
<dbReference type="HAMAP" id="MF_00208">
    <property type="entry name" value="MurE"/>
    <property type="match status" value="1"/>
</dbReference>
<feature type="binding site" evidence="3">
    <location>
        <position position="194"/>
    </location>
    <ligand>
        <name>UDP-N-acetyl-alpha-D-muramoyl-L-alanyl-D-glutamate</name>
        <dbReference type="ChEBI" id="CHEBI:83900"/>
    </ligand>
</feature>
<feature type="binding site" evidence="3">
    <location>
        <begin position="113"/>
        <end position="119"/>
    </location>
    <ligand>
        <name>ATP</name>
        <dbReference type="ChEBI" id="CHEBI:30616"/>
    </ligand>
</feature>
<dbReference type="GO" id="GO:0071555">
    <property type="term" value="P:cell wall organization"/>
    <property type="evidence" value="ECO:0007669"/>
    <property type="project" value="UniProtKB-KW"/>
</dbReference>
<evidence type="ECO:0000256" key="3">
    <source>
        <dbReference type="HAMAP-Rule" id="MF_00208"/>
    </source>
</evidence>
<feature type="binding site" evidence="3">
    <location>
        <begin position="159"/>
        <end position="160"/>
    </location>
    <ligand>
        <name>UDP-N-acetyl-alpha-D-muramoyl-L-alanyl-D-glutamate</name>
        <dbReference type="ChEBI" id="CHEBI:83900"/>
    </ligand>
</feature>
<dbReference type="InterPro" id="IPR035911">
    <property type="entry name" value="MurE/MurF_N"/>
</dbReference>
<dbReference type="InterPro" id="IPR036565">
    <property type="entry name" value="Mur-like_cat_sf"/>
</dbReference>
<organism evidence="7 8">
    <name type="scientific">Ligilactobacillus araffinosus DSM 20653</name>
    <dbReference type="NCBI Taxonomy" id="1423820"/>
    <lineage>
        <taxon>Bacteria</taxon>
        <taxon>Bacillati</taxon>
        <taxon>Bacillota</taxon>
        <taxon>Bacilli</taxon>
        <taxon>Lactobacillales</taxon>
        <taxon>Lactobacillaceae</taxon>
        <taxon>Ligilactobacillus</taxon>
    </lineage>
</organism>
<keyword evidence="3 4" id="KW-0131">Cell cycle</keyword>
<dbReference type="Pfam" id="PF02875">
    <property type="entry name" value="Mur_ligase_C"/>
    <property type="match status" value="1"/>
</dbReference>
<name>A0A0R1ZAA5_9LACO</name>
<dbReference type="GO" id="GO:0005737">
    <property type="term" value="C:cytoplasm"/>
    <property type="evidence" value="ECO:0007669"/>
    <property type="project" value="UniProtKB-SubCell"/>
</dbReference>
<reference evidence="7 8" key="1">
    <citation type="journal article" date="2015" name="Genome Announc.">
        <title>Expanding the biotechnology potential of lactobacilli through comparative genomics of 213 strains and associated genera.</title>
        <authorList>
            <person name="Sun Z."/>
            <person name="Harris H.M."/>
            <person name="McCann A."/>
            <person name="Guo C."/>
            <person name="Argimon S."/>
            <person name="Zhang W."/>
            <person name="Yang X."/>
            <person name="Jeffery I.B."/>
            <person name="Cooney J.C."/>
            <person name="Kagawa T.F."/>
            <person name="Liu W."/>
            <person name="Song Y."/>
            <person name="Salvetti E."/>
            <person name="Wrobel A."/>
            <person name="Rasinkangas P."/>
            <person name="Parkhill J."/>
            <person name="Rea M.C."/>
            <person name="O'Sullivan O."/>
            <person name="Ritari J."/>
            <person name="Douillard F.P."/>
            <person name="Paul Ross R."/>
            <person name="Yang R."/>
            <person name="Briner A.E."/>
            <person name="Felis G.E."/>
            <person name="de Vos W.M."/>
            <person name="Barrangou R."/>
            <person name="Klaenhammer T.R."/>
            <person name="Caufield P.W."/>
            <person name="Cui Y."/>
            <person name="Zhang H."/>
            <person name="O'Toole P.W."/>
        </authorList>
    </citation>
    <scope>NUCLEOTIDE SEQUENCE [LARGE SCALE GENOMIC DNA]</scope>
    <source>
        <strain evidence="7 8">DSM 20653</strain>
    </source>
</reference>
<comment type="caution">
    <text evidence="7">The sequence shown here is derived from an EMBL/GenBank/DDBJ whole genome shotgun (WGS) entry which is preliminary data.</text>
</comment>
<dbReference type="SUPFAM" id="SSF53244">
    <property type="entry name" value="MurD-like peptide ligases, peptide-binding domain"/>
    <property type="match status" value="1"/>
</dbReference>
<comment type="similarity">
    <text evidence="2 3">Belongs to the MurCDEF family. MurE subfamily.</text>
</comment>
<keyword evidence="3" id="KW-0067">ATP-binding</keyword>
<dbReference type="RefSeq" id="WP_057906848.1">
    <property type="nucleotide sequence ID" value="NZ_AYYZ01000029.1"/>
</dbReference>
<feature type="domain" description="Mur ligase C-terminal" evidence="5">
    <location>
        <begin position="355"/>
        <end position="483"/>
    </location>
</feature>
<dbReference type="SUPFAM" id="SSF63418">
    <property type="entry name" value="MurE/MurF N-terminal domain"/>
    <property type="match status" value="1"/>
</dbReference>
<dbReference type="EMBL" id="AYYZ01000029">
    <property type="protein sequence ID" value="KRM51800.1"/>
    <property type="molecule type" value="Genomic_DNA"/>
</dbReference>
<evidence type="ECO:0000256" key="2">
    <source>
        <dbReference type="ARBA" id="ARBA00005898"/>
    </source>
</evidence>
<dbReference type="NCBIfam" id="TIGR01085">
    <property type="entry name" value="murE"/>
    <property type="match status" value="1"/>
</dbReference>
<feature type="binding site" evidence="3">
    <location>
        <position position="36"/>
    </location>
    <ligand>
        <name>UDP-N-acetyl-alpha-D-muramoyl-L-alanyl-D-glutamate</name>
        <dbReference type="ChEBI" id="CHEBI:83900"/>
    </ligand>
</feature>
<evidence type="ECO:0000259" key="5">
    <source>
        <dbReference type="Pfam" id="PF02875"/>
    </source>
</evidence>
<comment type="function">
    <text evidence="3">Catalyzes the addition of an amino acid to the nucleotide precursor UDP-N-acetylmuramoyl-L-alanyl-D-glutamate (UMAG) in the biosynthesis of bacterial cell-wall peptidoglycan.</text>
</comment>
<dbReference type="Proteomes" id="UP000051291">
    <property type="component" value="Unassembled WGS sequence"/>
</dbReference>
<dbReference type="InterPro" id="IPR036615">
    <property type="entry name" value="Mur_ligase_C_dom_sf"/>
</dbReference>
<keyword evidence="3" id="KW-0460">Magnesium</keyword>
<comment type="cofactor">
    <cofactor evidence="3">
        <name>Mg(2+)</name>
        <dbReference type="ChEBI" id="CHEBI:18420"/>
    </cofactor>
</comment>
<dbReference type="GO" id="GO:0008360">
    <property type="term" value="P:regulation of cell shape"/>
    <property type="evidence" value="ECO:0007669"/>
    <property type="project" value="UniProtKB-KW"/>
</dbReference>
<accession>A0A0R1ZAA5</accession>
<dbReference type="InterPro" id="IPR004101">
    <property type="entry name" value="Mur_ligase_C"/>
</dbReference>
<keyword evidence="3" id="KW-0547">Nucleotide-binding</keyword>
<comment type="caution">
    <text evidence="3">Lacks conserved residue(s) required for the propagation of feature annotation.</text>
</comment>
<keyword evidence="3 7" id="KW-0436">Ligase</keyword>
<dbReference type="Gene3D" id="3.40.1390.10">
    <property type="entry name" value="MurE/MurF, N-terminal domain"/>
    <property type="match status" value="1"/>
</dbReference>
<keyword evidence="3 4" id="KW-0961">Cell wall biogenesis/degradation</keyword>
<dbReference type="Gene3D" id="3.90.190.20">
    <property type="entry name" value="Mur ligase, C-terminal domain"/>
    <property type="match status" value="1"/>
</dbReference>
<keyword evidence="3 4" id="KW-0132">Cell division</keyword>
<evidence type="ECO:0000259" key="6">
    <source>
        <dbReference type="Pfam" id="PF08245"/>
    </source>
</evidence>
<sequence length="515" mass="57735">MAINLEDAQILLEEHHLLKEQFNGRKYNFKHVTYDSRQVEQDTLFFCKGNFKKEYLTDAIDHGATGYVAEEKYVDDGQTSFLIVTDVQKAMALLGAAFYGYPQNDLFVIGITGTKGKTTSSYFAKGILDQMTAKRTALFSTVNRVVGQRPEDTFKSNLTTPESLDLFHDMRKAVDNGMTHLVMEVSSQAYKKNRVYGLHYNVGIFLNISPDHVGENEHPTFADYLFCKEQILANSDYCILNVDTEHFKDIYYAAKSDVESERLLTFTHTDNQTLPDENPIDVQIENLQETLLDSQFKLHALTAKAKDLHLEGTYSITIPGDYNEGNATAAIIASILGNATQEDAVQGLKHVKVAGRMEMVQTKNHGLVYIDYAHNYASLHALLEFLKAQRKVERLIVVVGSTGNKGVSRREGFGKAISQGADVAILTSDDPGYEDPMKIAQEIDQYIDHQRVQVFFEMDRATAIKRAIEMGKPNDVVVLAGKGEDKYQKINGVDTPYPNDLNVAKNIVKGLEDEQ</sequence>
<comment type="PTM">
    <text evidence="3">Carboxylation is probably crucial for Mg(2+) binding and, consequently, for the gamma-phosphate positioning of ATP.</text>
</comment>
<feature type="domain" description="Mur ligase central" evidence="6">
    <location>
        <begin position="111"/>
        <end position="333"/>
    </location>
</feature>
<dbReference type="Pfam" id="PF08245">
    <property type="entry name" value="Mur_ligase_M"/>
    <property type="match status" value="1"/>
</dbReference>
<dbReference type="PATRIC" id="fig|1423820.4.peg.1016"/>
<evidence type="ECO:0000256" key="1">
    <source>
        <dbReference type="ARBA" id="ARBA00004752"/>
    </source>
</evidence>
<dbReference type="UniPathway" id="UPA00219"/>
<evidence type="ECO:0000313" key="7">
    <source>
        <dbReference type="EMBL" id="KRM51800.1"/>
    </source>
</evidence>
<comment type="pathway">
    <text evidence="1 3 4">Cell wall biogenesis; peptidoglycan biosynthesis.</text>
</comment>
<keyword evidence="3 4" id="KW-0573">Peptidoglycan synthesis</keyword>
<dbReference type="GO" id="GO:0009252">
    <property type="term" value="P:peptidoglycan biosynthetic process"/>
    <property type="evidence" value="ECO:0007669"/>
    <property type="project" value="UniProtKB-UniRule"/>
</dbReference>
<feature type="binding site" evidence="3">
    <location>
        <position position="186"/>
    </location>
    <ligand>
        <name>UDP-N-acetyl-alpha-D-muramoyl-L-alanyl-D-glutamate</name>
        <dbReference type="ChEBI" id="CHEBI:83900"/>
    </ligand>
</feature>